<reference evidence="4" key="2">
    <citation type="submission" date="2011-02" db="EMBL/GenBank/DDBJ databases">
        <title>The complete genome of Fluviicola taffensis DSM 16823.</title>
        <authorList>
            <consortium name="US DOE Joint Genome Institute (JGI-PGF)"/>
            <person name="Lucas S."/>
            <person name="Copeland A."/>
            <person name="Lapidus A."/>
            <person name="Bruce D."/>
            <person name="Goodwin L."/>
            <person name="Pitluck S."/>
            <person name="Kyrpides N."/>
            <person name="Mavromatis K."/>
            <person name="Ivanova N."/>
            <person name="Mikhailova N."/>
            <person name="Pagani I."/>
            <person name="Chertkov O."/>
            <person name="Detter J.C."/>
            <person name="Han C."/>
            <person name="Tapia R."/>
            <person name="Land M."/>
            <person name="Hauser L."/>
            <person name="Markowitz V."/>
            <person name="Cheng J.-F."/>
            <person name="Hugenholtz P."/>
            <person name="Woyke T."/>
            <person name="Wu D."/>
            <person name="Tindall B."/>
            <person name="Pomrenke H.G."/>
            <person name="Brambilla E."/>
            <person name="Klenk H.-P."/>
            <person name="Eisen J.A."/>
        </authorList>
    </citation>
    <scope>NUCLEOTIDE SEQUENCE [LARGE SCALE GENOMIC DNA]</scope>
    <source>
        <strain evidence="4">DSM 16823 / RW262 / RW262</strain>
    </source>
</reference>
<evidence type="ECO:0000256" key="2">
    <source>
        <dbReference type="SAM" id="Phobius"/>
    </source>
</evidence>
<feature type="region of interest" description="Disordered" evidence="1">
    <location>
        <begin position="614"/>
        <end position="633"/>
    </location>
</feature>
<accession>F2IF57</accession>
<proteinExistence type="predicted"/>
<dbReference type="Proteomes" id="UP000007463">
    <property type="component" value="Chromosome"/>
</dbReference>
<feature type="compositionally biased region" description="Low complexity" evidence="1">
    <location>
        <begin position="958"/>
        <end position="967"/>
    </location>
</feature>
<dbReference type="STRING" id="755732.Fluta_1538"/>
<dbReference type="RefSeq" id="WP_013686302.1">
    <property type="nucleotide sequence ID" value="NC_015321.1"/>
</dbReference>
<feature type="region of interest" description="Disordered" evidence="1">
    <location>
        <begin position="901"/>
        <end position="935"/>
    </location>
</feature>
<feature type="compositionally biased region" description="Basic and acidic residues" evidence="1">
    <location>
        <begin position="733"/>
        <end position="763"/>
    </location>
</feature>
<keyword evidence="4" id="KW-1185">Reference proteome</keyword>
<keyword evidence="2" id="KW-0472">Membrane</keyword>
<feature type="region of interest" description="Disordered" evidence="1">
    <location>
        <begin position="733"/>
        <end position="778"/>
    </location>
</feature>
<sequence length="1115" mass="128514">MSAFDRLIEQIDGFIRKYYKSEILKGVLIVIGFLLASWLTVSVLEYFGRFPSSVRLILLILFLGMNSYLLIRYFGLPIMRLYSFGKRINRTQAARIIGSFFPNVSDRLLNTLQLNENINENDRSFELIRASVSQKSNELLTVKFEEAVRYEESKKYLKYVIPVILLFAGVAIFTPNWITKGSSNVVNFSQAQEAPFDFTLVNKTDRLREGSSYNVEVDITGLYVPEHVFLVSSRGRYKMNKVRKNRMEFPIDNLKTDLVFHFESEGFESKEFQVKVLGNSSLGKVVATLHYPKYLNKKDERMLNIADLDIPEGTKVDWNVEARNVRWFKVFSNNFTKQFDGSSGNFQSTYKEDGSINFILKNKDLNVLDTANIQVHVIKDGFPSILVSESIDSVRTSVRLFEGLISDDYGLTSLYFVYTIHKKGGGELKRKILVDKYSSTNDKFSFAVDFSRDNIAVEDKIGYHFQVFDNDGVNGSKSTSSQNFVYELPTLTNLNEKRDEVQKELKNALTDVFKKTEQFQKDVNKLQKSLMNKSKSDFKNMEQVQSLKQQQQTLQEELQAIKDKLDASNEEKNKLSEQDEELLKQQELIEELLKEVMDDELKKLLDDLEKLMEKNDQQQMKNETEKLDASSDEMKKQLDRTMEMLKRLQVNEKIDDLEKELDQLAAEQEKLEKDIKDEKVSEKDASKKQEELNKKFDDLKKDMQEMQKLNEELDRPMPMDSFEQEQQDISNEMKDAKSKLDQGKKSKAGENQKKASEKMKELSDQLNNQQESANKKQNEEDMGLIRLLLENLMSLSFDQESVMNKFGKVKDMDPFYNKLGRKQRSIIDDNKLIEDSLMALAKRQTKIAPFIDKEVKEIRTNFALITDEIGEHSRKPMQQHQQYVMTSYNNLALMLNESLQAMQQQAQSEKPGSGSCDNPGGSGKKPSGGEMSPGDMKEMLKKQLEQMKKGPNPGGKQPGDKPGQMPGEGNQGMPGLGNKEVAKMAAQQTAIRQRLEQLRNEMNNDGNGKGNQLNPLIKELEQQEKDLINKQFSPDMIRRQQDILTRLLESDKALKERGFEEKRESTSGKNTNYGNLIRFDEYKRNKLGQVELLRAVDPLLTKYYKDKASKYFNQF</sequence>
<dbReference type="HOGENOM" id="CLU_008611_0_0_10"/>
<feature type="transmembrane region" description="Helical" evidence="2">
    <location>
        <begin position="53"/>
        <end position="71"/>
    </location>
</feature>
<dbReference type="EMBL" id="CP002542">
    <property type="protein sequence ID" value="AEA43531.1"/>
    <property type="molecule type" value="Genomic_DNA"/>
</dbReference>
<protein>
    <recommendedName>
        <fullName evidence="5">Chromosome segregation ATPase-like protein</fullName>
    </recommendedName>
</protein>
<evidence type="ECO:0008006" key="5">
    <source>
        <dbReference type="Google" id="ProtNLM"/>
    </source>
</evidence>
<feature type="transmembrane region" description="Helical" evidence="2">
    <location>
        <begin position="159"/>
        <end position="178"/>
    </location>
</feature>
<reference evidence="3 4" key="1">
    <citation type="journal article" date="2011" name="Stand. Genomic Sci.">
        <title>Complete genome sequence of the gliding freshwater bacterium Fluviicola taffensis type strain (RW262).</title>
        <authorList>
            <person name="Woyke T."/>
            <person name="Chertkov O."/>
            <person name="Lapidus A."/>
            <person name="Nolan M."/>
            <person name="Lucas S."/>
            <person name="Del Rio T.G."/>
            <person name="Tice H."/>
            <person name="Cheng J.F."/>
            <person name="Tapia R."/>
            <person name="Han C."/>
            <person name="Goodwin L."/>
            <person name="Pitluck S."/>
            <person name="Liolios K."/>
            <person name="Pagani I."/>
            <person name="Ivanova N."/>
            <person name="Huntemann M."/>
            <person name="Mavromatis K."/>
            <person name="Mikhailova N."/>
            <person name="Pati A."/>
            <person name="Chen A."/>
            <person name="Palaniappan K."/>
            <person name="Land M."/>
            <person name="Hauser L."/>
            <person name="Brambilla E.M."/>
            <person name="Rohde M."/>
            <person name="Mwirichia R."/>
            <person name="Sikorski J."/>
            <person name="Tindall B.J."/>
            <person name="Goker M."/>
            <person name="Bristow J."/>
            <person name="Eisen J.A."/>
            <person name="Markowitz V."/>
            <person name="Hugenholtz P."/>
            <person name="Klenk H.P."/>
            <person name="Kyrpides N.C."/>
        </authorList>
    </citation>
    <scope>NUCLEOTIDE SEQUENCE [LARGE SCALE GENOMIC DNA]</scope>
    <source>
        <strain evidence="4">DSM 16823 / RW262 / RW262</strain>
    </source>
</reference>
<feature type="compositionally biased region" description="Polar residues" evidence="1">
    <location>
        <begin position="901"/>
        <end position="910"/>
    </location>
</feature>
<name>F2IF57_FLUTR</name>
<evidence type="ECO:0000313" key="4">
    <source>
        <dbReference type="Proteomes" id="UP000007463"/>
    </source>
</evidence>
<evidence type="ECO:0000313" key="3">
    <source>
        <dbReference type="EMBL" id="AEA43531.1"/>
    </source>
</evidence>
<feature type="region of interest" description="Disordered" evidence="1">
    <location>
        <begin position="671"/>
        <end position="705"/>
    </location>
</feature>
<keyword evidence="2" id="KW-1133">Transmembrane helix</keyword>
<feature type="transmembrane region" description="Helical" evidence="2">
    <location>
        <begin position="26"/>
        <end position="47"/>
    </location>
</feature>
<dbReference type="eggNOG" id="COG1196">
    <property type="taxonomic scope" value="Bacteria"/>
</dbReference>
<organism evidence="3 4">
    <name type="scientific">Fluviicola taffensis (strain DSM 16823 / NCIMB 13979 / RW262)</name>
    <dbReference type="NCBI Taxonomy" id="755732"/>
    <lineage>
        <taxon>Bacteria</taxon>
        <taxon>Pseudomonadati</taxon>
        <taxon>Bacteroidota</taxon>
        <taxon>Flavobacteriia</taxon>
        <taxon>Flavobacteriales</taxon>
        <taxon>Crocinitomicaceae</taxon>
        <taxon>Fluviicola</taxon>
    </lineage>
</organism>
<keyword evidence="2" id="KW-0812">Transmembrane</keyword>
<dbReference type="AlphaFoldDB" id="F2IF57"/>
<gene>
    <name evidence="3" type="ordered locus">Fluta_1538</name>
</gene>
<feature type="region of interest" description="Disordered" evidence="1">
    <location>
        <begin position="947"/>
        <end position="987"/>
    </location>
</feature>
<evidence type="ECO:0000256" key="1">
    <source>
        <dbReference type="SAM" id="MobiDB-lite"/>
    </source>
</evidence>
<dbReference type="KEGG" id="fte:Fluta_1538"/>
<dbReference type="OrthoDB" id="9812498at2"/>